<evidence type="ECO:0000313" key="2">
    <source>
        <dbReference type="Proteomes" id="UP000009168"/>
    </source>
</evidence>
<gene>
    <name evidence="1" type="ORF">TTHERM_000085199</name>
</gene>
<proteinExistence type="predicted"/>
<name>W7XJ62_TETTS</name>
<evidence type="ECO:0000313" key="1">
    <source>
        <dbReference type="EMBL" id="EWS75241.1"/>
    </source>
</evidence>
<dbReference type="Proteomes" id="UP000009168">
    <property type="component" value="Unassembled WGS sequence"/>
</dbReference>
<sequence length="197" mass="23172">MLNAQKQQLKGFKNALSFKMQIQIQVLIADWIKRHYKTYLMECHNAKIQLIYAQVFKKTKQMTILYMNQALVFQNAKIFSNLLSIQEKVKLHQLEQQSQLSPYQIAKLQKIYQLIQLNAQMKNTLAAVILDIIFVSIKIQKIQNLILMNHFLVRKILKSQAKSQKIWKILVLQTQNINFNTVTAINLMILIKKCLKE</sequence>
<dbReference type="InParanoid" id="W7XJ62"/>
<organism evidence="1 2">
    <name type="scientific">Tetrahymena thermophila (strain SB210)</name>
    <dbReference type="NCBI Taxonomy" id="312017"/>
    <lineage>
        <taxon>Eukaryota</taxon>
        <taxon>Sar</taxon>
        <taxon>Alveolata</taxon>
        <taxon>Ciliophora</taxon>
        <taxon>Intramacronucleata</taxon>
        <taxon>Oligohymenophorea</taxon>
        <taxon>Hymenostomatida</taxon>
        <taxon>Tetrahymenina</taxon>
        <taxon>Tetrahymenidae</taxon>
        <taxon>Tetrahymena</taxon>
    </lineage>
</organism>
<protein>
    <submittedName>
        <fullName evidence="1">Uncharacterized protein</fullName>
    </submittedName>
</protein>
<dbReference type="KEGG" id="tet:TTHERM_000085199"/>
<dbReference type="GeneID" id="24437186"/>
<keyword evidence="2" id="KW-1185">Reference proteome</keyword>
<reference evidence="2" key="1">
    <citation type="journal article" date="2006" name="PLoS Biol.">
        <title>Macronuclear genome sequence of the ciliate Tetrahymena thermophila, a model eukaryote.</title>
        <authorList>
            <person name="Eisen J.A."/>
            <person name="Coyne R.S."/>
            <person name="Wu M."/>
            <person name="Wu D."/>
            <person name="Thiagarajan M."/>
            <person name="Wortman J.R."/>
            <person name="Badger J.H."/>
            <person name="Ren Q."/>
            <person name="Amedeo P."/>
            <person name="Jones K.M."/>
            <person name="Tallon L.J."/>
            <person name="Delcher A.L."/>
            <person name="Salzberg S.L."/>
            <person name="Silva J.C."/>
            <person name="Haas B.J."/>
            <person name="Majoros W.H."/>
            <person name="Farzad M."/>
            <person name="Carlton J.M."/>
            <person name="Smith R.K. Jr."/>
            <person name="Garg J."/>
            <person name="Pearlman R.E."/>
            <person name="Karrer K.M."/>
            <person name="Sun L."/>
            <person name="Manning G."/>
            <person name="Elde N.C."/>
            <person name="Turkewitz A.P."/>
            <person name="Asai D.J."/>
            <person name="Wilkes D.E."/>
            <person name="Wang Y."/>
            <person name="Cai H."/>
            <person name="Collins K."/>
            <person name="Stewart B.A."/>
            <person name="Lee S.R."/>
            <person name="Wilamowska K."/>
            <person name="Weinberg Z."/>
            <person name="Ruzzo W.L."/>
            <person name="Wloga D."/>
            <person name="Gaertig J."/>
            <person name="Frankel J."/>
            <person name="Tsao C.-C."/>
            <person name="Gorovsky M.A."/>
            <person name="Keeling P.J."/>
            <person name="Waller R.F."/>
            <person name="Patron N.J."/>
            <person name="Cherry J.M."/>
            <person name="Stover N.A."/>
            <person name="Krieger C.J."/>
            <person name="del Toro C."/>
            <person name="Ryder H.F."/>
            <person name="Williamson S.C."/>
            <person name="Barbeau R.A."/>
            <person name="Hamilton E.P."/>
            <person name="Orias E."/>
        </authorList>
    </citation>
    <scope>NUCLEOTIDE SEQUENCE [LARGE SCALE GENOMIC DNA]</scope>
    <source>
        <strain evidence="2">SB210</strain>
    </source>
</reference>
<dbReference type="AlphaFoldDB" id="W7XJ62"/>
<dbReference type="EMBL" id="GG662749">
    <property type="protein sequence ID" value="EWS75241.1"/>
    <property type="molecule type" value="Genomic_DNA"/>
</dbReference>
<accession>W7XJ62</accession>
<dbReference type="RefSeq" id="XP_012652232.1">
    <property type="nucleotide sequence ID" value="XM_012796778.1"/>
</dbReference>